<keyword evidence="7 11" id="KW-0418">Kinase</keyword>
<feature type="binding site" evidence="11">
    <location>
        <position position="153"/>
    </location>
    <ligand>
        <name>ATP</name>
        <dbReference type="ChEBI" id="CHEBI:30616"/>
    </ligand>
</feature>
<evidence type="ECO:0000256" key="12">
    <source>
        <dbReference type="SAM" id="MobiDB-lite"/>
    </source>
</evidence>
<comment type="subunit">
    <text evidence="11">Monomer.</text>
</comment>
<keyword evidence="11" id="KW-0479">Metal-binding</keyword>
<feature type="binding site" evidence="11">
    <location>
        <position position="34"/>
    </location>
    <ligand>
        <name>substrate</name>
    </ligand>
</feature>
<comment type="cofactor">
    <cofactor evidence="11">
        <name>Mg(2+)</name>
        <dbReference type="ChEBI" id="CHEBI:18420"/>
    </cofactor>
    <text evidence="11">Binds 1 Mg(2+) ion per subunit.</text>
</comment>
<evidence type="ECO:0000313" key="14">
    <source>
        <dbReference type="Proteomes" id="UP000255389"/>
    </source>
</evidence>
<evidence type="ECO:0000256" key="4">
    <source>
        <dbReference type="ARBA" id="ARBA00022605"/>
    </source>
</evidence>
<sequence length="242" mass="25768">MAPKAVLIGLPGSGKSTIGRRLAKALNLTMLDTDAAIEETTGRTIADIFATDGEAEFRRIEEEVIRSALASHDGVLSLGGGAVTTPGVRAALAGHTVVYLEISAAEGVRRTGGSTVRPLLAGPDRAEKYRALMSERVPLYRRVATMRINTNRRNPGAVVRTIVTRLENPPVQKQPQKQQPQTSRAAKRRRRRPPWRRGAASGSSSGSEVKGGKPAATSSNPESATIPTPAALAARNAERHDD</sequence>
<organism evidence="13 14">
    <name type="scientific">Mycolicibacterium fortuitum</name>
    <name type="common">Mycobacterium fortuitum</name>
    <dbReference type="NCBI Taxonomy" id="1766"/>
    <lineage>
        <taxon>Bacteria</taxon>
        <taxon>Bacillati</taxon>
        <taxon>Actinomycetota</taxon>
        <taxon>Actinomycetes</taxon>
        <taxon>Mycobacteriales</taxon>
        <taxon>Mycobacteriaceae</taxon>
        <taxon>Mycolicibacterium</taxon>
    </lineage>
</organism>
<dbReference type="SUPFAM" id="SSF52540">
    <property type="entry name" value="P-loop containing nucleoside triphosphate hydrolases"/>
    <property type="match status" value="1"/>
</dbReference>
<dbReference type="PROSITE" id="PS01128">
    <property type="entry name" value="SHIKIMATE_KINASE"/>
    <property type="match status" value="1"/>
</dbReference>
<dbReference type="EMBL" id="UGQY01000001">
    <property type="protein sequence ID" value="STZ73821.1"/>
    <property type="molecule type" value="Genomic_DNA"/>
</dbReference>
<keyword evidence="11" id="KW-0963">Cytoplasm</keyword>
<evidence type="ECO:0000256" key="7">
    <source>
        <dbReference type="ARBA" id="ARBA00022777"/>
    </source>
</evidence>
<evidence type="ECO:0000313" key="13">
    <source>
        <dbReference type="EMBL" id="STZ73821.1"/>
    </source>
</evidence>
<evidence type="ECO:0000256" key="2">
    <source>
        <dbReference type="ARBA" id="ARBA00006997"/>
    </source>
</evidence>
<dbReference type="HAMAP" id="MF_00109">
    <property type="entry name" value="Shikimate_kinase"/>
    <property type="match status" value="1"/>
</dbReference>
<evidence type="ECO:0000256" key="6">
    <source>
        <dbReference type="ARBA" id="ARBA00022741"/>
    </source>
</evidence>
<name>A0A378UBG8_MYCFO</name>
<keyword evidence="5 11" id="KW-0808">Transferase</keyword>
<feature type="compositionally biased region" description="Low complexity" evidence="12">
    <location>
        <begin position="169"/>
        <end position="181"/>
    </location>
</feature>
<evidence type="ECO:0000256" key="9">
    <source>
        <dbReference type="ARBA" id="ARBA00023141"/>
    </source>
</evidence>
<proteinExistence type="inferred from homology"/>
<comment type="subcellular location">
    <subcellularLocation>
        <location evidence="11">Cytoplasm</location>
    </subcellularLocation>
</comment>
<feature type="binding site" evidence="11">
    <location>
        <position position="16"/>
    </location>
    <ligand>
        <name>Mg(2+)</name>
        <dbReference type="ChEBI" id="CHEBI:18420"/>
    </ligand>
</feature>
<dbReference type="InterPro" id="IPR023000">
    <property type="entry name" value="Shikimate_kinase_CS"/>
</dbReference>
<dbReference type="Gene3D" id="3.40.50.300">
    <property type="entry name" value="P-loop containing nucleotide triphosphate hydrolases"/>
    <property type="match status" value="1"/>
</dbReference>
<comment type="similarity">
    <text evidence="2 11">Belongs to the shikimate kinase family.</text>
</comment>
<keyword evidence="8 11" id="KW-0067">ATP-binding</keyword>
<dbReference type="PANTHER" id="PTHR21087">
    <property type="entry name" value="SHIKIMATE KINASE"/>
    <property type="match status" value="1"/>
</dbReference>
<dbReference type="GO" id="GO:0008652">
    <property type="term" value="P:amino acid biosynthetic process"/>
    <property type="evidence" value="ECO:0007669"/>
    <property type="project" value="UniProtKB-KW"/>
</dbReference>
<dbReference type="EC" id="2.7.1.71" evidence="3 11"/>
<feature type="binding site" evidence="11">
    <location>
        <begin position="12"/>
        <end position="17"/>
    </location>
    <ligand>
        <name>ATP</name>
        <dbReference type="ChEBI" id="CHEBI:30616"/>
    </ligand>
</feature>
<dbReference type="CDD" id="cd00464">
    <property type="entry name" value="SK"/>
    <property type="match status" value="1"/>
</dbReference>
<reference evidence="13 14" key="1">
    <citation type="submission" date="2018-06" db="EMBL/GenBank/DDBJ databases">
        <authorList>
            <consortium name="Pathogen Informatics"/>
            <person name="Doyle S."/>
        </authorList>
    </citation>
    <scope>NUCLEOTIDE SEQUENCE [LARGE SCALE GENOMIC DNA]</scope>
    <source>
        <strain evidence="13 14">NCTC1542</strain>
    </source>
</reference>
<dbReference type="GO" id="GO:0000287">
    <property type="term" value="F:magnesium ion binding"/>
    <property type="evidence" value="ECO:0007669"/>
    <property type="project" value="UniProtKB-UniRule"/>
</dbReference>
<comment type="function">
    <text evidence="11">Catalyzes the specific phosphorylation of the 3-hydroxyl group of shikimic acid using ATP as a cosubstrate.</text>
</comment>
<evidence type="ECO:0000256" key="11">
    <source>
        <dbReference type="HAMAP-Rule" id="MF_00109"/>
    </source>
</evidence>
<feature type="binding site" evidence="11">
    <location>
        <position position="80"/>
    </location>
    <ligand>
        <name>substrate</name>
    </ligand>
</feature>
<dbReference type="GO" id="GO:0005829">
    <property type="term" value="C:cytosol"/>
    <property type="evidence" value="ECO:0007669"/>
    <property type="project" value="TreeGrafter"/>
</dbReference>
<evidence type="ECO:0000256" key="10">
    <source>
        <dbReference type="ARBA" id="ARBA00048567"/>
    </source>
</evidence>
<comment type="pathway">
    <text evidence="1 11">Metabolic intermediate biosynthesis; chorismate biosynthesis; chorismate from D-erythrose 4-phosphate and phosphoenolpyruvate: step 5/7.</text>
</comment>
<feature type="binding site" evidence="11">
    <location>
        <position position="58"/>
    </location>
    <ligand>
        <name>substrate</name>
    </ligand>
</feature>
<gene>
    <name evidence="11 13" type="primary">aroK</name>
    <name evidence="13" type="ORF">NCTC1542_01369</name>
</gene>
<feature type="binding site" evidence="11">
    <location>
        <position position="136"/>
    </location>
    <ligand>
        <name>substrate</name>
    </ligand>
</feature>
<dbReference type="GO" id="GO:0004765">
    <property type="term" value="F:shikimate kinase activity"/>
    <property type="evidence" value="ECO:0007669"/>
    <property type="project" value="UniProtKB-UniRule"/>
</dbReference>
<dbReference type="PANTHER" id="PTHR21087:SF16">
    <property type="entry name" value="SHIKIMATE KINASE 1, CHLOROPLASTIC"/>
    <property type="match status" value="1"/>
</dbReference>
<dbReference type="AlphaFoldDB" id="A0A378UBG8"/>
<dbReference type="InterPro" id="IPR027417">
    <property type="entry name" value="P-loop_NTPase"/>
</dbReference>
<keyword evidence="11" id="KW-0460">Magnesium</keyword>
<feature type="compositionally biased region" description="Basic residues" evidence="12">
    <location>
        <begin position="185"/>
        <end position="195"/>
    </location>
</feature>
<dbReference type="GO" id="GO:0009423">
    <property type="term" value="P:chorismate biosynthetic process"/>
    <property type="evidence" value="ECO:0007669"/>
    <property type="project" value="UniProtKB-UniRule"/>
</dbReference>
<feature type="binding site" evidence="11">
    <location>
        <position position="117"/>
    </location>
    <ligand>
        <name>ATP</name>
        <dbReference type="ChEBI" id="CHEBI:30616"/>
    </ligand>
</feature>
<keyword evidence="4 11" id="KW-0028">Amino-acid biosynthesis</keyword>
<keyword evidence="6 11" id="KW-0547">Nucleotide-binding</keyword>
<dbReference type="InterPro" id="IPR000623">
    <property type="entry name" value="Shikimate_kinase/TSH1"/>
</dbReference>
<feature type="region of interest" description="Disordered" evidence="12">
    <location>
        <begin position="166"/>
        <end position="242"/>
    </location>
</feature>
<protein>
    <recommendedName>
        <fullName evidence="3 11">Shikimate kinase</fullName>
        <shortName evidence="11">SK</shortName>
        <ecNumber evidence="3 11">2.7.1.71</ecNumber>
    </recommendedName>
</protein>
<evidence type="ECO:0000256" key="5">
    <source>
        <dbReference type="ARBA" id="ARBA00022679"/>
    </source>
</evidence>
<evidence type="ECO:0000256" key="3">
    <source>
        <dbReference type="ARBA" id="ARBA00012154"/>
    </source>
</evidence>
<keyword evidence="9 11" id="KW-0057">Aromatic amino acid biosynthesis</keyword>
<evidence type="ECO:0000256" key="8">
    <source>
        <dbReference type="ARBA" id="ARBA00022840"/>
    </source>
</evidence>
<feature type="compositionally biased region" description="Low complexity" evidence="12">
    <location>
        <begin position="196"/>
        <end position="207"/>
    </location>
</feature>
<accession>A0A378UBG8</accession>
<dbReference type="InterPro" id="IPR031322">
    <property type="entry name" value="Shikimate/glucono_kinase"/>
</dbReference>
<dbReference type="GO" id="GO:0009073">
    <property type="term" value="P:aromatic amino acid family biosynthetic process"/>
    <property type="evidence" value="ECO:0007669"/>
    <property type="project" value="UniProtKB-KW"/>
</dbReference>
<feature type="compositionally biased region" description="Polar residues" evidence="12">
    <location>
        <begin position="216"/>
        <end position="226"/>
    </location>
</feature>
<dbReference type="GO" id="GO:0005524">
    <property type="term" value="F:ATP binding"/>
    <property type="evidence" value="ECO:0007669"/>
    <property type="project" value="UniProtKB-UniRule"/>
</dbReference>
<comment type="catalytic activity">
    <reaction evidence="10 11">
        <text>shikimate + ATP = 3-phosphoshikimate + ADP + H(+)</text>
        <dbReference type="Rhea" id="RHEA:13121"/>
        <dbReference type="ChEBI" id="CHEBI:15378"/>
        <dbReference type="ChEBI" id="CHEBI:30616"/>
        <dbReference type="ChEBI" id="CHEBI:36208"/>
        <dbReference type="ChEBI" id="CHEBI:145989"/>
        <dbReference type="ChEBI" id="CHEBI:456216"/>
        <dbReference type="EC" id="2.7.1.71"/>
    </reaction>
</comment>
<evidence type="ECO:0000256" key="1">
    <source>
        <dbReference type="ARBA" id="ARBA00004842"/>
    </source>
</evidence>
<dbReference type="Proteomes" id="UP000255389">
    <property type="component" value="Unassembled WGS sequence"/>
</dbReference>
<dbReference type="UniPathway" id="UPA00053">
    <property type="reaction ID" value="UER00088"/>
</dbReference>
<dbReference type="Pfam" id="PF01202">
    <property type="entry name" value="SKI"/>
    <property type="match status" value="1"/>
</dbReference>
<dbReference type="PRINTS" id="PR01100">
    <property type="entry name" value="SHIKIMTKNASE"/>
</dbReference>